<feature type="transmembrane region" description="Helical" evidence="4">
    <location>
        <begin position="81"/>
        <end position="102"/>
    </location>
</feature>
<feature type="transmembrane region" description="Helical" evidence="4">
    <location>
        <begin position="143"/>
        <end position="165"/>
    </location>
</feature>
<evidence type="ECO:0000256" key="2">
    <source>
        <dbReference type="ARBA" id="ARBA00022989"/>
    </source>
</evidence>
<dbReference type="Pfam" id="PF07690">
    <property type="entry name" value="MFS_1"/>
    <property type="match status" value="1"/>
</dbReference>
<dbReference type="InterPro" id="IPR011701">
    <property type="entry name" value="MFS"/>
</dbReference>
<feature type="transmembrane region" description="Helical" evidence="4">
    <location>
        <begin position="108"/>
        <end position="131"/>
    </location>
</feature>
<dbReference type="InterPro" id="IPR020846">
    <property type="entry name" value="MFS_dom"/>
</dbReference>
<sequence length="393" mass="39432">MGLHGSAAATDRSGPLIRWLFATATLNVPQAASPIAFALLALGLTGEATDGAALILAMTLAQVAAVLPLSRIGRRFAPVGFLRALVLGRSLALAALALAAWLEASFGALIVLAALAGLANGAAHGYLRVILNQLVTAARLPRALGLAATLNELTFVLAPVAASGLGVVSPVFAVLMLTALGALPALLVPSVAAPDPLPALPAAPSLVGTGIGAPIALWLLCATASGAAVAAIEIGAVALALDFGFEAAYAVLFTVPLCVASAAGGLWIGIRNLRATRRMVLVQLAMMSFGTLLVALQASLPLTMVGVVMMGAVTAPLGTHYSLTLDALAPPQQRAEVFGLLRTANAVGIILTSSVLALASLSMALMLVACLMLAATLCVGVGSPAAFAGDWRR</sequence>
<dbReference type="SUPFAM" id="SSF103473">
    <property type="entry name" value="MFS general substrate transporter"/>
    <property type="match status" value="1"/>
</dbReference>
<keyword evidence="7" id="KW-1185">Reference proteome</keyword>
<name>A0A6N1X6F4_9BURK</name>
<keyword evidence="2 4" id="KW-1133">Transmembrane helix</keyword>
<feature type="transmembrane region" description="Helical" evidence="4">
    <location>
        <begin position="171"/>
        <end position="194"/>
    </location>
</feature>
<dbReference type="Proteomes" id="UP000509579">
    <property type="component" value="Chromosome"/>
</dbReference>
<feature type="transmembrane region" description="Helical" evidence="4">
    <location>
        <begin position="280"/>
        <end position="298"/>
    </location>
</feature>
<dbReference type="Gene3D" id="1.20.1250.20">
    <property type="entry name" value="MFS general substrate transporter like domains"/>
    <property type="match status" value="1"/>
</dbReference>
<evidence type="ECO:0000256" key="1">
    <source>
        <dbReference type="ARBA" id="ARBA00022692"/>
    </source>
</evidence>
<feature type="transmembrane region" description="Helical" evidence="4">
    <location>
        <begin position="20"/>
        <end position="45"/>
    </location>
</feature>
<feature type="transmembrane region" description="Helical" evidence="4">
    <location>
        <begin position="365"/>
        <end position="388"/>
    </location>
</feature>
<accession>A0A6N1X6F4</accession>
<keyword evidence="1 4" id="KW-0812">Transmembrane</keyword>
<dbReference type="InterPro" id="IPR036259">
    <property type="entry name" value="MFS_trans_sf"/>
</dbReference>
<evidence type="ECO:0000313" key="6">
    <source>
        <dbReference type="EMBL" id="QKV53346.1"/>
    </source>
</evidence>
<dbReference type="PROSITE" id="PS50850">
    <property type="entry name" value="MFS"/>
    <property type="match status" value="1"/>
</dbReference>
<proteinExistence type="predicted"/>
<reference evidence="6 7" key="1">
    <citation type="submission" date="2020-06" db="EMBL/GenBank/DDBJ databases">
        <title>Acidovorax antarctica sp. nov., isolated from Corinth ice sheet soil, Antarctic Fields Peninsula.</title>
        <authorList>
            <person name="Xu Q."/>
            <person name="Peng F."/>
        </authorList>
    </citation>
    <scope>NUCLEOTIDE SEQUENCE [LARGE SCALE GENOMIC DNA]</scope>
    <source>
        <strain evidence="6 7">16-35-5</strain>
    </source>
</reference>
<organism evidence="6 7">
    <name type="scientific">Comamonas antarctica</name>
    <dbReference type="NCBI Taxonomy" id="2743470"/>
    <lineage>
        <taxon>Bacteria</taxon>
        <taxon>Pseudomonadati</taxon>
        <taxon>Pseudomonadota</taxon>
        <taxon>Betaproteobacteria</taxon>
        <taxon>Burkholderiales</taxon>
        <taxon>Comamonadaceae</taxon>
        <taxon>Comamonas</taxon>
    </lineage>
</organism>
<feature type="transmembrane region" description="Helical" evidence="4">
    <location>
        <begin position="51"/>
        <end position="69"/>
    </location>
</feature>
<dbReference type="GO" id="GO:0022857">
    <property type="term" value="F:transmembrane transporter activity"/>
    <property type="evidence" value="ECO:0007669"/>
    <property type="project" value="InterPro"/>
</dbReference>
<keyword evidence="3 4" id="KW-0472">Membrane</keyword>
<feature type="transmembrane region" description="Helical" evidence="4">
    <location>
        <begin position="304"/>
        <end position="325"/>
    </location>
</feature>
<dbReference type="KEGG" id="aant:HUK68_10830"/>
<dbReference type="RefSeq" id="WP_175504153.1">
    <property type="nucleotide sequence ID" value="NZ_CP054840.1"/>
</dbReference>
<dbReference type="EMBL" id="CP054840">
    <property type="protein sequence ID" value="QKV53346.1"/>
    <property type="molecule type" value="Genomic_DNA"/>
</dbReference>
<gene>
    <name evidence="6" type="ORF">HUK68_10830</name>
</gene>
<evidence type="ECO:0000256" key="4">
    <source>
        <dbReference type="SAM" id="Phobius"/>
    </source>
</evidence>
<evidence type="ECO:0000259" key="5">
    <source>
        <dbReference type="PROSITE" id="PS50850"/>
    </source>
</evidence>
<feature type="transmembrane region" description="Helical" evidence="4">
    <location>
        <begin position="215"/>
        <end position="241"/>
    </location>
</feature>
<feature type="domain" description="Major facilitator superfamily (MFS) profile" evidence="5">
    <location>
        <begin position="214"/>
        <end position="393"/>
    </location>
</feature>
<feature type="transmembrane region" description="Helical" evidence="4">
    <location>
        <begin position="247"/>
        <end position="268"/>
    </location>
</feature>
<evidence type="ECO:0000313" key="7">
    <source>
        <dbReference type="Proteomes" id="UP000509579"/>
    </source>
</evidence>
<feature type="transmembrane region" description="Helical" evidence="4">
    <location>
        <begin position="337"/>
        <end position="359"/>
    </location>
</feature>
<dbReference type="AlphaFoldDB" id="A0A6N1X6F4"/>
<protein>
    <submittedName>
        <fullName evidence="6">MFS transporter</fullName>
    </submittedName>
</protein>
<evidence type="ECO:0000256" key="3">
    <source>
        <dbReference type="ARBA" id="ARBA00023136"/>
    </source>
</evidence>